<name>A0A4Z2HLQ9_9TELE</name>
<keyword evidence="1" id="KW-1133">Transmembrane helix</keyword>
<evidence type="ECO:0000256" key="2">
    <source>
        <dbReference type="SAM" id="SignalP"/>
    </source>
</evidence>
<feature type="transmembrane region" description="Helical" evidence="1">
    <location>
        <begin position="85"/>
        <end position="104"/>
    </location>
</feature>
<feature type="signal peptide" evidence="2">
    <location>
        <begin position="1"/>
        <end position="16"/>
    </location>
</feature>
<dbReference type="Proteomes" id="UP000314294">
    <property type="component" value="Unassembled WGS sequence"/>
</dbReference>
<keyword evidence="4" id="KW-1185">Reference proteome</keyword>
<comment type="caution">
    <text evidence="3">The sequence shown here is derived from an EMBL/GenBank/DDBJ whole genome shotgun (WGS) entry which is preliminary data.</text>
</comment>
<organism evidence="3 4">
    <name type="scientific">Liparis tanakae</name>
    <name type="common">Tanaka's snailfish</name>
    <dbReference type="NCBI Taxonomy" id="230148"/>
    <lineage>
        <taxon>Eukaryota</taxon>
        <taxon>Metazoa</taxon>
        <taxon>Chordata</taxon>
        <taxon>Craniata</taxon>
        <taxon>Vertebrata</taxon>
        <taxon>Euteleostomi</taxon>
        <taxon>Actinopterygii</taxon>
        <taxon>Neopterygii</taxon>
        <taxon>Teleostei</taxon>
        <taxon>Neoteleostei</taxon>
        <taxon>Acanthomorphata</taxon>
        <taxon>Eupercaria</taxon>
        <taxon>Perciformes</taxon>
        <taxon>Cottioidei</taxon>
        <taxon>Cottales</taxon>
        <taxon>Liparidae</taxon>
        <taxon>Liparis</taxon>
    </lineage>
</organism>
<proteinExistence type="predicted"/>
<keyword evidence="1" id="KW-0472">Membrane</keyword>
<sequence>MINLLLLQLPCSSGSSCPSTEGGKREGTQPLTTGSSTFILFLVDISSSHSFAFTFWRSFCFSRSPPAWGGFRCVNSEVAVRNKEAVVIVVVFSVGFARFLLVFLKTINRLKRAEMCELFLLQVPQYAGR</sequence>
<evidence type="ECO:0000256" key="1">
    <source>
        <dbReference type="SAM" id="Phobius"/>
    </source>
</evidence>
<dbReference type="AlphaFoldDB" id="A0A4Z2HLQ9"/>
<keyword evidence="2" id="KW-0732">Signal</keyword>
<keyword evidence="1" id="KW-0812">Transmembrane</keyword>
<protein>
    <submittedName>
        <fullName evidence="3">Uncharacterized protein</fullName>
    </submittedName>
</protein>
<gene>
    <name evidence="3" type="ORF">EYF80_023008</name>
</gene>
<evidence type="ECO:0000313" key="4">
    <source>
        <dbReference type="Proteomes" id="UP000314294"/>
    </source>
</evidence>
<feature type="chain" id="PRO_5021338893" evidence="2">
    <location>
        <begin position="17"/>
        <end position="129"/>
    </location>
</feature>
<accession>A0A4Z2HLQ9</accession>
<reference evidence="3 4" key="1">
    <citation type="submission" date="2019-03" db="EMBL/GenBank/DDBJ databases">
        <title>First draft genome of Liparis tanakae, snailfish: a comprehensive survey of snailfish specific genes.</title>
        <authorList>
            <person name="Kim W."/>
            <person name="Song I."/>
            <person name="Jeong J.-H."/>
            <person name="Kim D."/>
            <person name="Kim S."/>
            <person name="Ryu S."/>
            <person name="Song J.Y."/>
            <person name="Lee S.K."/>
        </authorList>
    </citation>
    <scope>NUCLEOTIDE SEQUENCE [LARGE SCALE GENOMIC DNA]</scope>
    <source>
        <tissue evidence="3">Muscle</tissue>
    </source>
</reference>
<dbReference type="EMBL" id="SRLO01000214">
    <property type="protein sequence ID" value="TNN66766.1"/>
    <property type="molecule type" value="Genomic_DNA"/>
</dbReference>
<evidence type="ECO:0000313" key="3">
    <source>
        <dbReference type="EMBL" id="TNN66766.1"/>
    </source>
</evidence>